<dbReference type="Proteomes" id="UP000626092">
    <property type="component" value="Unassembled WGS sequence"/>
</dbReference>
<evidence type="ECO:0000256" key="10">
    <source>
        <dbReference type="ARBA" id="ARBA00022842"/>
    </source>
</evidence>
<evidence type="ECO:0000256" key="4">
    <source>
        <dbReference type="ARBA" id="ARBA00012180"/>
    </source>
</evidence>
<feature type="transmembrane region" description="Helical" evidence="11">
    <location>
        <begin position="129"/>
        <end position="152"/>
    </location>
</feature>
<dbReference type="OrthoDB" id="1922118at2759"/>
<keyword evidence="11" id="KW-0472">Membrane</keyword>
<keyword evidence="6" id="KW-0540">Nuclease</keyword>
<dbReference type="InterPro" id="IPR009027">
    <property type="entry name" value="Ribosomal_bL9/RNase_H1_N"/>
</dbReference>
<dbReference type="AlphaFoldDB" id="A0A834H6P0"/>
<accession>A0A834H6P0</accession>
<dbReference type="SUPFAM" id="SSF55658">
    <property type="entry name" value="L9 N-domain-like"/>
    <property type="match status" value="1"/>
</dbReference>
<dbReference type="FunFam" id="3.40.970.10:FF:000002">
    <property type="entry name" value="Ribonuclease H"/>
    <property type="match status" value="1"/>
</dbReference>
<gene>
    <name evidence="13" type="ORF">RHSIM_Rhsim05G0091300</name>
</gene>
<evidence type="ECO:0000256" key="3">
    <source>
        <dbReference type="ARBA" id="ARBA00005300"/>
    </source>
</evidence>
<evidence type="ECO:0000313" key="13">
    <source>
        <dbReference type="EMBL" id="KAF7142433.1"/>
    </source>
</evidence>
<keyword evidence="10" id="KW-0460">Magnesium</keyword>
<comment type="similarity">
    <text evidence="3">Belongs to the RNase H family.</text>
</comment>
<reference evidence="13" key="1">
    <citation type="submission" date="2019-11" db="EMBL/GenBank/DDBJ databases">
        <authorList>
            <person name="Liu Y."/>
            <person name="Hou J."/>
            <person name="Li T.-Q."/>
            <person name="Guan C.-H."/>
            <person name="Wu X."/>
            <person name="Wu H.-Z."/>
            <person name="Ling F."/>
            <person name="Zhang R."/>
            <person name="Shi X.-G."/>
            <person name="Ren J.-P."/>
            <person name="Chen E.-F."/>
            <person name="Sun J.-M."/>
        </authorList>
    </citation>
    <scope>NUCLEOTIDE SEQUENCE</scope>
    <source>
        <strain evidence="13">Adult_tree_wgs_1</strain>
        <tissue evidence="13">Leaves</tissue>
    </source>
</reference>
<dbReference type="InterPro" id="IPR011320">
    <property type="entry name" value="RNase_H1_N"/>
</dbReference>
<evidence type="ECO:0000256" key="5">
    <source>
        <dbReference type="ARBA" id="ARBA00017721"/>
    </source>
</evidence>
<keyword evidence="8" id="KW-0255">Endonuclease</keyword>
<evidence type="ECO:0000256" key="9">
    <source>
        <dbReference type="ARBA" id="ARBA00022801"/>
    </source>
</evidence>
<evidence type="ECO:0000313" key="14">
    <source>
        <dbReference type="Proteomes" id="UP000626092"/>
    </source>
</evidence>
<feature type="domain" description="Ribonuclease H1 N-terminal" evidence="12">
    <location>
        <begin position="48"/>
        <end position="90"/>
    </location>
</feature>
<evidence type="ECO:0000256" key="7">
    <source>
        <dbReference type="ARBA" id="ARBA00022723"/>
    </source>
</evidence>
<dbReference type="GO" id="GO:0004523">
    <property type="term" value="F:RNA-DNA hybrid ribonuclease activity"/>
    <property type="evidence" value="ECO:0007669"/>
    <property type="project" value="UniProtKB-EC"/>
</dbReference>
<dbReference type="Pfam" id="PF01693">
    <property type="entry name" value="Cauli_VI"/>
    <property type="match status" value="1"/>
</dbReference>
<evidence type="ECO:0000256" key="2">
    <source>
        <dbReference type="ARBA" id="ARBA00004065"/>
    </source>
</evidence>
<protein>
    <recommendedName>
        <fullName evidence="5">Ribonuclease H</fullName>
        <ecNumber evidence="4">3.1.26.4</ecNumber>
    </recommendedName>
</protein>
<keyword evidence="7" id="KW-0479">Metal-binding</keyword>
<dbReference type="EMBL" id="WJXA01000005">
    <property type="protein sequence ID" value="KAF7142433.1"/>
    <property type="molecule type" value="Genomic_DNA"/>
</dbReference>
<proteinExistence type="inferred from homology"/>
<dbReference type="InterPro" id="IPR037056">
    <property type="entry name" value="RNase_H1_N_sf"/>
</dbReference>
<comment type="function">
    <text evidence="2">Endonuclease that specifically degrades the RNA of RNA-DNA hybrids.</text>
</comment>
<evidence type="ECO:0000256" key="1">
    <source>
        <dbReference type="ARBA" id="ARBA00001946"/>
    </source>
</evidence>
<keyword evidence="14" id="KW-1185">Reference proteome</keyword>
<dbReference type="EC" id="3.1.26.4" evidence="4"/>
<sequence length="153" mass="17296">MSSSAHPWHNEDEAVTSDDDDLLDLEFLALMEDEKRKMPQRTRMRGKKFYVVFVGRNPGIYDSWAACSDQVNGFSGAVHNKFASWDEAYNAWLAYTCQVEQMVPPPILPSLEDAAGPSSEYAPPGRDSFPVWLILSMTFCVIVVVATIMFYLF</sequence>
<evidence type="ECO:0000256" key="6">
    <source>
        <dbReference type="ARBA" id="ARBA00022722"/>
    </source>
</evidence>
<name>A0A834H6P0_RHOSS</name>
<keyword evidence="11" id="KW-1133">Transmembrane helix</keyword>
<comment type="caution">
    <text evidence="13">The sequence shown here is derived from an EMBL/GenBank/DDBJ whole genome shotgun (WGS) entry which is preliminary data.</text>
</comment>
<comment type="cofactor">
    <cofactor evidence="1">
        <name>Mg(2+)</name>
        <dbReference type="ChEBI" id="CHEBI:18420"/>
    </cofactor>
</comment>
<keyword evidence="11" id="KW-0812">Transmembrane</keyword>
<keyword evidence="9" id="KW-0378">Hydrolase</keyword>
<evidence type="ECO:0000256" key="8">
    <source>
        <dbReference type="ARBA" id="ARBA00022759"/>
    </source>
</evidence>
<organism evidence="13 14">
    <name type="scientific">Rhododendron simsii</name>
    <name type="common">Sims's rhododendron</name>
    <dbReference type="NCBI Taxonomy" id="118357"/>
    <lineage>
        <taxon>Eukaryota</taxon>
        <taxon>Viridiplantae</taxon>
        <taxon>Streptophyta</taxon>
        <taxon>Embryophyta</taxon>
        <taxon>Tracheophyta</taxon>
        <taxon>Spermatophyta</taxon>
        <taxon>Magnoliopsida</taxon>
        <taxon>eudicotyledons</taxon>
        <taxon>Gunneridae</taxon>
        <taxon>Pentapetalae</taxon>
        <taxon>asterids</taxon>
        <taxon>Ericales</taxon>
        <taxon>Ericaceae</taxon>
        <taxon>Ericoideae</taxon>
        <taxon>Rhodoreae</taxon>
        <taxon>Rhododendron</taxon>
    </lineage>
</organism>
<evidence type="ECO:0000259" key="12">
    <source>
        <dbReference type="Pfam" id="PF01693"/>
    </source>
</evidence>
<dbReference type="Gene3D" id="3.40.970.10">
    <property type="entry name" value="Ribonuclease H1, N-terminal domain"/>
    <property type="match status" value="1"/>
</dbReference>
<dbReference type="GO" id="GO:0046872">
    <property type="term" value="F:metal ion binding"/>
    <property type="evidence" value="ECO:0007669"/>
    <property type="project" value="UniProtKB-KW"/>
</dbReference>
<evidence type="ECO:0000256" key="11">
    <source>
        <dbReference type="SAM" id="Phobius"/>
    </source>
</evidence>